<dbReference type="GO" id="GO:0004132">
    <property type="term" value="F:dCMP deaminase activity"/>
    <property type="evidence" value="ECO:0007669"/>
    <property type="project" value="InterPro"/>
</dbReference>
<feature type="binding site" evidence="8">
    <location>
        <position position="105"/>
    </location>
    <ligand>
        <name>Zn(2+)</name>
        <dbReference type="ChEBI" id="CHEBI:29105"/>
        <note>catalytic</note>
    </ligand>
</feature>
<dbReference type="InterPro" id="IPR015517">
    <property type="entry name" value="dCMP_deaminase-rel"/>
</dbReference>
<dbReference type="KEGG" id="ahk:NCTC10172_00523"/>
<evidence type="ECO:0000256" key="4">
    <source>
        <dbReference type="ARBA" id="ARBA00022727"/>
    </source>
</evidence>
<dbReference type="PIRSF" id="PIRSF006019">
    <property type="entry name" value="dCMP_deaminase"/>
    <property type="match status" value="1"/>
</dbReference>
<keyword evidence="11" id="KW-1185">Reference proteome</keyword>
<protein>
    <submittedName>
        <fullName evidence="10">Deoxycytidylate deaminase</fullName>
    </submittedName>
</protein>
<evidence type="ECO:0000256" key="7">
    <source>
        <dbReference type="PIRSR" id="PIRSR006019-1"/>
    </source>
</evidence>
<dbReference type="InterPro" id="IPR035105">
    <property type="entry name" value="Deoxycytidylate_deaminase_dom"/>
</dbReference>
<evidence type="ECO:0000256" key="5">
    <source>
        <dbReference type="ARBA" id="ARBA00022801"/>
    </source>
</evidence>
<evidence type="ECO:0000256" key="1">
    <source>
        <dbReference type="ARBA" id="ARBA00001947"/>
    </source>
</evidence>
<dbReference type="AlphaFoldDB" id="A0A449BJ71"/>
<proteinExistence type="inferred from homology"/>
<dbReference type="CDD" id="cd01286">
    <property type="entry name" value="deoxycytidylate_deaminase"/>
    <property type="match status" value="1"/>
</dbReference>
<dbReference type="SUPFAM" id="SSF53927">
    <property type="entry name" value="Cytidine deaminase-like"/>
    <property type="match status" value="1"/>
</dbReference>
<sequence length="156" mass="17525">MKRKDYISWDTYFMGVAKLSALRSKDPSTQVGACIVNEEKRIVGIGYNGLPKGLDDSSFAWEKEGSFLETKYPYVVHAEANAILNSTQNLKGSTIYVTLFPCNECMKLIAQSGIKEIVYVSNKDEGKDFNVASFKIMEAAGIKYRQIKMEEITLNE</sequence>
<feature type="binding site" evidence="8">
    <location>
        <position position="102"/>
    </location>
    <ligand>
        <name>Zn(2+)</name>
        <dbReference type="ChEBI" id="CHEBI:29105"/>
        <note>catalytic</note>
    </ligand>
</feature>
<dbReference type="RefSeq" id="WP_035369395.1">
    <property type="nucleotide sequence ID" value="NZ_LR215050.1"/>
</dbReference>
<gene>
    <name evidence="10" type="primary">ribD</name>
    <name evidence="10" type="ORF">NCTC10172_00523</name>
</gene>
<evidence type="ECO:0000313" key="11">
    <source>
        <dbReference type="Proteomes" id="UP000290909"/>
    </source>
</evidence>
<dbReference type="PANTHER" id="PTHR11086:SF18">
    <property type="entry name" value="DEOXYCYTIDYLATE DEAMINASE"/>
    <property type="match status" value="1"/>
</dbReference>
<reference evidence="10 11" key="1">
    <citation type="submission" date="2019-01" db="EMBL/GenBank/DDBJ databases">
        <authorList>
            <consortium name="Pathogen Informatics"/>
        </authorList>
    </citation>
    <scope>NUCLEOTIDE SEQUENCE [LARGE SCALE GENOMIC DNA]</scope>
    <source>
        <strain evidence="10 11">NCTC10172</strain>
    </source>
</reference>
<evidence type="ECO:0000256" key="6">
    <source>
        <dbReference type="ARBA" id="ARBA00022833"/>
    </source>
</evidence>
<dbReference type="InterPro" id="IPR002125">
    <property type="entry name" value="CMP_dCMP_dom"/>
</dbReference>
<dbReference type="FunFam" id="3.40.140.10:FF:000021">
    <property type="entry name" value="Deoxycytidylate deaminase"/>
    <property type="match status" value="1"/>
</dbReference>
<evidence type="ECO:0000256" key="8">
    <source>
        <dbReference type="PIRSR" id="PIRSR006019-2"/>
    </source>
</evidence>
<dbReference type="PANTHER" id="PTHR11086">
    <property type="entry name" value="DEOXYCYTIDYLATE DEAMINASE-RELATED"/>
    <property type="match status" value="1"/>
</dbReference>
<dbReference type="PROSITE" id="PS51747">
    <property type="entry name" value="CYT_DCMP_DEAMINASES_2"/>
    <property type="match status" value="1"/>
</dbReference>
<dbReference type="EMBL" id="LR215050">
    <property type="protein sequence ID" value="VEU82509.1"/>
    <property type="molecule type" value="Genomic_DNA"/>
</dbReference>
<evidence type="ECO:0000313" key="10">
    <source>
        <dbReference type="EMBL" id="VEU82509.1"/>
    </source>
</evidence>
<name>A0A449BJ71_9MOLU</name>
<dbReference type="GO" id="GO:0006220">
    <property type="term" value="P:pyrimidine nucleotide metabolic process"/>
    <property type="evidence" value="ECO:0007669"/>
    <property type="project" value="InterPro"/>
</dbReference>
<dbReference type="PROSITE" id="PS00903">
    <property type="entry name" value="CYT_DCMP_DEAMINASES_1"/>
    <property type="match status" value="1"/>
</dbReference>
<dbReference type="Pfam" id="PF00383">
    <property type="entry name" value="dCMP_cyt_deam_1"/>
    <property type="match status" value="1"/>
</dbReference>
<dbReference type="Proteomes" id="UP000290909">
    <property type="component" value="Chromosome"/>
</dbReference>
<dbReference type="InterPro" id="IPR016193">
    <property type="entry name" value="Cytidine_deaminase-like"/>
</dbReference>
<dbReference type="GO" id="GO:0008270">
    <property type="term" value="F:zinc ion binding"/>
    <property type="evidence" value="ECO:0007669"/>
    <property type="project" value="InterPro"/>
</dbReference>
<evidence type="ECO:0000256" key="3">
    <source>
        <dbReference type="ARBA" id="ARBA00022723"/>
    </source>
</evidence>
<feature type="active site" description="Proton donor" evidence="7">
    <location>
        <position position="79"/>
    </location>
</feature>
<comment type="cofactor">
    <cofactor evidence="1 8">
        <name>Zn(2+)</name>
        <dbReference type="ChEBI" id="CHEBI:29105"/>
    </cofactor>
</comment>
<feature type="binding site" evidence="8">
    <location>
        <position position="77"/>
    </location>
    <ligand>
        <name>Zn(2+)</name>
        <dbReference type="ChEBI" id="CHEBI:29105"/>
        <note>catalytic</note>
    </ligand>
</feature>
<dbReference type="GO" id="GO:0005737">
    <property type="term" value="C:cytoplasm"/>
    <property type="evidence" value="ECO:0007669"/>
    <property type="project" value="TreeGrafter"/>
</dbReference>
<dbReference type="STRING" id="1408416.GCA_000702765_00959"/>
<keyword evidence="3 8" id="KW-0479">Metal-binding</keyword>
<keyword evidence="4" id="KW-0545">Nucleotide biosynthesis</keyword>
<comment type="similarity">
    <text evidence="2">Belongs to the cytidine and deoxycytidylate deaminase family.</text>
</comment>
<organism evidence="10 11">
    <name type="scientific">Acholeplasma hippikon</name>
    <dbReference type="NCBI Taxonomy" id="264636"/>
    <lineage>
        <taxon>Bacteria</taxon>
        <taxon>Bacillati</taxon>
        <taxon>Mycoplasmatota</taxon>
        <taxon>Mollicutes</taxon>
        <taxon>Acholeplasmatales</taxon>
        <taxon>Acholeplasmataceae</taxon>
        <taxon>Acholeplasma</taxon>
    </lineage>
</organism>
<feature type="domain" description="CMP/dCMP-type deaminase" evidence="9">
    <location>
        <begin position="8"/>
        <end position="130"/>
    </location>
</feature>
<keyword evidence="6 8" id="KW-0862">Zinc</keyword>
<keyword evidence="5" id="KW-0378">Hydrolase</keyword>
<dbReference type="InterPro" id="IPR016473">
    <property type="entry name" value="dCMP_deaminase"/>
</dbReference>
<accession>A0A449BJ71</accession>
<evidence type="ECO:0000259" key="9">
    <source>
        <dbReference type="PROSITE" id="PS51747"/>
    </source>
</evidence>
<dbReference type="Gene3D" id="3.40.140.10">
    <property type="entry name" value="Cytidine Deaminase, domain 2"/>
    <property type="match status" value="1"/>
</dbReference>
<dbReference type="InterPro" id="IPR016192">
    <property type="entry name" value="APOBEC/CMP_deaminase_Zn-bd"/>
</dbReference>
<evidence type="ECO:0000256" key="2">
    <source>
        <dbReference type="ARBA" id="ARBA00006576"/>
    </source>
</evidence>
<dbReference type="GO" id="GO:0009165">
    <property type="term" value="P:nucleotide biosynthetic process"/>
    <property type="evidence" value="ECO:0007669"/>
    <property type="project" value="UniProtKB-KW"/>
</dbReference>